<protein>
    <recommendedName>
        <fullName evidence="2">Outer membrane protein beta-barrel domain-containing protein</fullName>
    </recommendedName>
</protein>
<organism evidence="1">
    <name type="scientific">marine metagenome</name>
    <dbReference type="NCBI Taxonomy" id="408172"/>
    <lineage>
        <taxon>unclassified sequences</taxon>
        <taxon>metagenomes</taxon>
        <taxon>ecological metagenomes</taxon>
    </lineage>
</organism>
<gene>
    <name evidence="1" type="ORF">METZ01_LOCUS291664</name>
</gene>
<sequence length="265" mass="29779">MFERSGARFLLNTILIGFFVLTIQSSLAHSAEVTLDLSYYYYEEETGGTWVMDDTSDPAFISLGVRNWESQAETGSPWNFLYTTEVTRGWVEYSSASTGTMDKDYYKFRGEAYLGHRLEDFTPIIGLGYRWLYDDSGGVASSTGALGYDRESQYLYLPVGGIYDPFDKLRVKGQFNYLLAASQTSYLSDIAGYSDVDNDQTSGWGVDFNIGYEVNDMISIYSFGRYWDIDKSDVGTGTYANAVIFEAYEPANTTTEIGIGISRKF</sequence>
<dbReference type="InterPro" id="IPR020080">
    <property type="entry name" value="OM_adhesin/peptidase_omptin"/>
</dbReference>
<accession>A0A382LQB9</accession>
<name>A0A382LQB9_9ZZZZ</name>
<evidence type="ECO:0000313" key="1">
    <source>
        <dbReference type="EMBL" id="SVC38810.1"/>
    </source>
</evidence>
<dbReference type="Gene3D" id="2.40.128.90">
    <property type="entry name" value="OMPT-like"/>
    <property type="match status" value="1"/>
</dbReference>
<dbReference type="GO" id="GO:0004190">
    <property type="term" value="F:aspartic-type endopeptidase activity"/>
    <property type="evidence" value="ECO:0007669"/>
    <property type="project" value="InterPro"/>
</dbReference>
<evidence type="ECO:0008006" key="2">
    <source>
        <dbReference type="Google" id="ProtNLM"/>
    </source>
</evidence>
<dbReference type="EMBL" id="UINC01088513">
    <property type="protein sequence ID" value="SVC38810.1"/>
    <property type="molecule type" value="Genomic_DNA"/>
</dbReference>
<dbReference type="AlphaFoldDB" id="A0A382LQB9"/>
<dbReference type="InterPro" id="IPR053724">
    <property type="entry name" value="OMP_A26_sf"/>
</dbReference>
<proteinExistence type="predicted"/>
<dbReference type="SUPFAM" id="SSF69917">
    <property type="entry name" value="OMPT-like"/>
    <property type="match status" value="1"/>
</dbReference>
<reference evidence="1" key="1">
    <citation type="submission" date="2018-05" db="EMBL/GenBank/DDBJ databases">
        <authorList>
            <person name="Lanie J.A."/>
            <person name="Ng W.-L."/>
            <person name="Kazmierczak K.M."/>
            <person name="Andrzejewski T.M."/>
            <person name="Davidsen T.M."/>
            <person name="Wayne K.J."/>
            <person name="Tettelin H."/>
            <person name="Glass J.I."/>
            <person name="Rusch D."/>
            <person name="Podicherti R."/>
            <person name="Tsui H.-C.T."/>
            <person name="Winkler M.E."/>
        </authorList>
    </citation>
    <scope>NUCLEOTIDE SEQUENCE</scope>
</reference>